<dbReference type="InterPro" id="IPR057326">
    <property type="entry name" value="KR_dom"/>
</dbReference>
<dbReference type="InterPro" id="IPR045851">
    <property type="entry name" value="AMP-bd_C_sf"/>
</dbReference>
<dbReference type="InterPro" id="IPR013968">
    <property type="entry name" value="PKS_KR"/>
</dbReference>
<dbReference type="InterPro" id="IPR020841">
    <property type="entry name" value="PKS_Beta-ketoAc_synthase_dom"/>
</dbReference>
<dbReference type="GO" id="GO:0071770">
    <property type="term" value="P:DIM/DIP cell wall layer assembly"/>
    <property type="evidence" value="ECO:0007669"/>
    <property type="project" value="TreeGrafter"/>
</dbReference>
<dbReference type="Gene3D" id="3.30.300.30">
    <property type="match status" value="1"/>
</dbReference>
<dbReference type="InterPro" id="IPR014030">
    <property type="entry name" value="Ketoacyl_synth_N"/>
</dbReference>
<dbReference type="InterPro" id="IPR016039">
    <property type="entry name" value="Thiolase-like"/>
</dbReference>
<dbReference type="PANTHER" id="PTHR43775:SF37">
    <property type="entry name" value="SI:DKEY-61P9.11"/>
    <property type="match status" value="1"/>
</dbReference>
<dbReference type="SMART" id="SM00823">
    <property type="entry name" value="PKS_PP"/>
    <property type="match status" value="4"/>
</dbReference>
<dbReference type="InterPro" id="IPR029479">
    <property type="entry name" value="Nitroreductase"/>
</dbReference>
<dbReference type="Gene3D" id="3.40.50.720">
    <property type="entry name" value="NAD(P)-binding Rossmann-like Domain"/>
    <property type="match status" value="1"/>
</dbReference>
<feature type="domain" description="Carrier" evidence="10">
    <location>
        <begin position="2"/>
        <end position="78"/>
    </location>
</feature>
<dbReference type="InterPro" id="IPR018201">
    <property type="entry name" value="Ketoacyl_synth_AS"/>
</dbReference>
<dbReference type="SMART" id="SM00825">
    <property type="entry name" value="PKS_KS"/>
    <property type="match status" value="3"/>
</dbReference>
<dbReference type="Gene3D" id="1.10.1240.100">
    <property type="match status" value="2"/>
</dbReference>
<dbReference type="CDD" id="cd00833">
    <property type="entry name" value="PKS"/>
    <property type="match status" value="3"/>
</dbReference>
<organism evidence="12 13">
    <name type="scientific">Stackebrandtia endophytica</name>
    <dbReference type="NCBI Taxonomy" id="1496996"/>
    <lineage>
        <taxon>Bacteria</taxon>
        <taxon>Bacillati</taxon>
        <taxon>Actinomycetota</taxon>
        <taxon>Actinomycetes</taxon>
        <taxon>Glycomycetales</taxon>
        <taxon>Glycomycetaceae</taxon>
        <taxon>Stackebrandtia</taxon>
    </lineage>
</organism>
<evidence type="ECO:0000256" key="1">
    <source>
        <dbReference type="ARBA" id="ARBA00001957"/>
    </source>
</evidence>
<dbReference type="GO" id="GO:0016491">
    <property type="term" value="F:oxidoreductase activity"/>
    <property type="evidence" value="ECO:0007669"/>
    <property type="project" value="InterPro"/>
</dbReference>
<dbReference type="InterPro" id="IPR006162">
    <property type="entry name" value="Ppantetheine_attach_site"/>
</dbReference>
<accession>A0A543ARW3</accession>
<comment type="subcellular location">
    <subcellularLocation>
        <location evidence="2">Cytoplasm</location>
    </subcellularLocation>
</comment>
<dbReference type="InterPro" id="IPR010071">
    <property type="entry name" value="AA_adenyl_dom"/>
</dbReference>
<dbReference type="Pfam" id="PF13193">
    <property type="entry name" value="AMP-binding_C"/>
    <property type="match status" value="1"/>
</dbReference>
<dbReference type="GO" id="GO:0006633">
    <property type="term" value="P:fatty acid biosynthetic process"/>
    <property type="evidence" value="ECO:0007669"/>
    <property type="project" value="InterPro"/>
</dbReference>
<dbReference type="NCBIfam" id="TIGR01733">
    <property type="entry name" value="AA-adenyl-dom"/>
    <property type="match status" value="1"/>
</dbReference>
<dbReference type="Pfam" id="PF00881">
    <property type="entry name" value="Nitroreductase"/>
    <property type="match status" value="1"/>
</dbReference>
<dbReference type="SUPFAM" id="SSF53901">
    <property type="entry name" value="Thiolase-like"/>
    <property type="match status" value="3"/>
</dbReference>
<keyword evidence="4" id="KW-0596">Phosphopantetheine</keyword>
<dbReference type="PANTHER" id="PTHR43775">
    <property type="entry name" value="FATTY ACID SYNTHASE"/>
    <property type="match status" value="1"/>
</dbReference>
<keyword evidence="7" id="KW-0808">Transferase</keyword>
<evidence type="ECO:0000256" key="5">
    <source>
        <dbReference type="ARBA" id="ARBA00022490"/>
    </source>
</evidence>
<dbReference type="CDD" id="cd02142">
    <property type="entry name" value="McbC_SagB-like_oxidoreductase"/>
    <property type="match status" value="1"/>
</dbReference>
<dbReference type="GO" id="GO:0004315">
    <property type="term" value="F:3-oxoacyl-[acyl-carrier-protein] synthase activity"/>
    <property type="evidence" value="ECO:0007669"/>
    <property type="project" value="InterPro"/>
</dbReference>
<dbReference type="InterPro" id="IPR020806">
    <property type="entry name" value="PKS_PP-bd"/>
</dbReference>
<dbReference type="SUPFAM" id="SSF47336">
    <property type="entry name" value="ACP-like"/>
    <property type="match status" value="4"/>
</dbReference>
<dbReference type="Pfam" id="PF00668">
    <property type="entry name" value="Condensation"/>
    <property type="match status" value="1"/>
</dbReference>
<protein>
    <submittedName>
        <fullName evidence="12">Amino acid adenylation domain-containing protein</fullName>
    </submittedName>
</protein>
<evidence type="ECO:0000313" key="12">
    <source>
        <dbReference type="EMBL" id="TQL75318.1"/>
    </source>
</evidence>
<dbReference type="SMART" id="SM00822">
    <property type="entry name" value="PKS_KR"/>
    <property type="match status" value="1"/>
</dbReference>
<feature type="domain" description="Carrier" evidence="10">
    <location>
        <begin position="1433"/>
        <end position="1508"/>
    </location>
</feature>
<dbReference type="EMBL" id="VFOW01000001">
    <property type="protein sequence ID" value="TQL75318.1"/>
    <property type="molecule type" value="Genomic_DNA"/>
</dbReference>
<dbReference type="InterPro" id="IPR020845">
    <property type="entry name" value="AMP-binding_CS"/>
</dbReference>
<dbReference type="InterPro" id="IPR000873">
    <property type="entry name" value="AMP-dep_synth/lig_dom"/>
</dbReference>
<feature type="domain" description="Carrier" evidence="10">
    <location>
        <begin position="3446"/>
        <end position="3520"/>
    </location>
</feature>
<dbReference type="CDD" id="cd05930">
    <property type="entry name" value="A_NRPS"/>
    <property type="match status" value="1"/>
</dbReference>
<dbReference type="GO" id="GO:0005737">
    <property type="term" value="C:cytoplasm"/>
    <property type="evidence" value="ECO:0007669"/>
    <property type="project" value="UniProtKB-SubCell"/>
</dbReference>
<dbReference type="InterPro" id="IPR009081">
    <property type="entry name" value="PP-bd_ACP"/>
</dbReference>
<dbReference type="Pfam" id="PF22336">
    <property type="entry name" value="RhiE-like_linker"/>
    <property type="match status" value="1"/>
</dbReference>
<dbReference type="SUPFAM" id="SSF51735">
    <property type="entry name" value="NAD(P)-binding Rossmann-fold domains"/>
    <property type="match status" value="2"/>
</dbReference>
<dbReference type="Gene3D" id="3.30.559.30">
    <property type="entry name" value="Nonribosomal peptide synthetase, condensation domain"/>
    <property type="match status" value="2"/>
</dbReference>
<dbReference type="Pfam" id="PF22621">
    <property type="entry name" value="CurL-like_PKS_C"/>
    <property type="match status" value="1"/>
</dbReference>
<dbReference type="InterPro" id="IPR001242">
    <property type="entry name" value="Condensation_dom"/>
</dbReference>
<keyword evidence="6" id="KW-0597">Phosphoprotein</keyword>
<dbReference type="Pfam" id="PF02801">
    <property type="entry name" value="Ketoacyl-synt_C"/>
    <property type="match status" value="3"/>
</dbReference>
<comment type="cofactor">
    <cofactor evidence="1">
        <name>pantetheine 4'-phosphate</name>
        <dbReference type="ChEBI" id="CHEBI:47942"/>
    </cofactor>
</comment>
<keyword evidence="8" id="KW-0677">Repeat</keyword>
<keyword evidence="13" id="KW-1185">Reference proteome</keyword>
<dbReference type="GO" id="GO:0004312">
    <property type="term" value="F:fatty acid synthase activity"/>
    <property type="evidence" value="ECO:0007669"/>
    <property type="project" value="TreeGrafter"/>
</dbReference>
<dbReference type="PROSITE" id="PS00606">
    <property type="entry name" value="KS3_1"/>
    <property type="match status" value="1"/>
</dbReference>
<feature type="domain" description="Ketosynthase family 3 (KS3)" evidence="11">
    <location>
        <begin position="2408"/>
        <end position="2824"/>
    </location>
</feature>
<dbReference type="GO" id="GO:0005886">
    <property type="term" value="C:plasma membrane"/>
    <property type="evidence" value="ECO:0007669"/>
    <property type="project" value="TreeGrafter"/>
</dbReference>
<evidence type="ECO:0000256" key="9">
    <source>
        <dbReference type="SAM" id="MobiDB-lite"/>
    </source>
</evidence>
<feature type="domain" description="Ketosynthase family 3 (KS3)" evidence="11">
    <location>
        <begin position="1755"/>
        <end position="2160"/>
    </location>
</feature>
<dbReference type="Pfam" id="PF00501">
    <property type="entry name" value="AMP-binding"/>
    <property type="match status" value="1"/>
</dbReference>
<dbReference type="InterPro" id="IPR025110">
    <property type="entry name" value="AMP-bd_C"/>
</dbReference>
<dbReference type="InterPro" id="IPR036736">
    <property type="entry name" value="ACP-like_sf"/>
</dbReference>
<dbReference type="Gene3D" id="3.40.47.10">
    <property type="match status" value="3"/>
</dbReference>
<dbReference type="SUPFAM" id="SSF56801">
    <property type="entry name" value="Acetyl-CoA synthetase-like"/>
    <property type="match status" value="1"/>
</dbReference>
<keyword evidence="5" id="KW-0963">Cytoplasm</keyword>
<dbReference type="Gene3D" id="3.40.109.10">
    <property type="entry name" value="NADH Oxidase"/>
    <property type="match status" value="1"/>
</dbReference>
<dbReference type="InterPro" id="IPR014031">
    <property type="entry name" value="Ketoacyl_synth_C"/>
</dbReference>
<dbReference type="InterPro" id="IPR036291">
    <property type="entry name" value="NAD(P)-bd_dom_sf"/>
</dbReference>
<dbReference type="Gene3D" id="3.40.50.980">
    <property type="match status" value="2"/>
</dbReference>
<feature type="region of interest" description="Disordered" evidence="9">
    <location>
        <begin position="3515"/>
        <end position="3537"/>
    </location>
</feature>
<dbReference type="InterPro" id="IPR054514">
    <property type="entry name" value="RhiE-like_linker"/>
</dbReference>
<name>A0A543ARW3_9ACTN</name>
<dbReference type="InParanoid" id="A0A543ARW3"/>
<evidence type="ECO:0000256" key="7">
    <source>
        <dbReference type="ARBA" id="ARBA00022679"/>
    </source>
</evidence>
<comment type="pathway">
    <text evidence="3">Antibiotic biosynthesis.</text>
</comment>
<dbReference type="PROSITE" id="PS00455">
    <property type="entry name" value="AMP_BINDING"/>
    <property type="match status" value="1"/>
</dbReference>
<evidence type="ECO:0000256" key="8">
    <source>
        <dbReference type="ARBA" id="ARBA00022737"/>
    </source>
</evidence>
<dbReference type="Pfam" id="PF08659">
    <property type="entry name" value="KR"/>
    <property type="match status" value="1"/>
</dbReference>
<feature type="compositionally biased region" description="Pro residues" evidence="9">
    <location>
        <begin position="86"/>
        <end position="97"/>
    </location>
</feature>
<evidence type="ECO:0000313" key="13">
    <source>
        <dbReference type="Proteomes" id="UP000317043"/>
    </source>
</evidence>
<dbReference type="PROSITE" id="PS00012">
    <property type="entry name" value="PHOSPHOPANTETHEINE"/>
    <property type="match status" value="1"/>
</dbReference>
<dbReference type="CDD" id="cd08953">
    <property type="entry name" value="KR_2_SDR_x"/>
    <property type="match status" value="1"/>
</dbReference>
<dbReference type="OrthoDB" id="3406074at2"/>
<dbReference type="GO" id="GO:0031177">
    <property type="term" value="F:phosphopantetheine binding"/>
    <property type="evidence" value="ECO:0007669"/>
    <property type="project" value="InterPro"/>
</dbReference>
<comment type="caution">
    <text evidence="12">The sequence shown here is derived from an EMBL/GenBank/DDBJ whole genome shotgun (WGS) entry which is preliminary data.</text>
</comment>
<dbReference type="Pfam" id="PF00550">
    <property type="entry name" value="PP-binding"/>
    <property type="match status" value="4"/>
</dbReference>
<dbReference type="PROSITE" id="PS50075">
    <property type="entry name" value="CARRIER"/>
    <property type="match status" value="3"/>
</dbReference>
<dbReference type="SMART" id="SM01294">
    <property type="entry name" value="PKS_PP_betabranch"/>
    <property type="match status" value="1"/>
</dbReference>
<dbReference type="SUPFAM" id="SSF55469">
    <property type="entry name" value="FMN-dependent nitroreductase-like"/>
    <property type="match status" value="1"/>
</dbReference>
<feature type="domain" description="Ketosynthase family 3 (KS3)" evidence="11">
    <location>
        <begin position="3537"/>
        <end position="3953"/>
    </location>
</feature>
<feature type="region of interest" description="Disordered" evidence="9">
    <location>
        <begin position="77"/>
        <end position="100"/>
    </location>
</feature>
<dbReference type="Proteomes" id="UP000317043">
    <property type="component" value="Unassembled WGS sequence"/>
</dbReference>
<dbReference type="PROSITE" id="PS52004">
    <property type="entry name" value="KS3_2"/>
    <property type="match status" value="3"/>
</dbReference>
<dbReference type="Gene3D" id="3.30.559.10">
    <property type="entry name" value="Chloramphenicol acetyltransferase-like domain"/>
    <property type="match status" value="2"/>
</dbReference>
<dbReference type="InterPro" id="IPR023213">
    <property type="entry name" value="CAT-like_dom_sf"/>
</dbReference>
<reference evidence="12 13" key="1">
    <citation type="submission" date="2019-06" db="EMBL/GenBank/DDBJ databases">
        <title>Sequencing the genomes of 1000 actinobacteria strains.</title>
        <authorList>
            <person name="Klenk H.-P."/>
        </authorList>
    </citation>
    <scope>NUCLEOTIDE SEQUENCE [LARGE SCALE GENOMIC DNA]</scope>
    <source>
        <strain evidence="12 13">DSM 45928</strain>
    </source>
</reference>
<dbReference type="InterPro" id="IPR050091">
    <property type="entry name" value="PKS_NRPS_Biosynth_Enz"/>
</dbReference>
<evidence type="ECO:0000256" key="3">
    <source>
        <dbReference type="ARBA" id="ARBA00004792"/>
    </source>
</evidence>
<dbReference type="InterPro" id="IPR000415">
    <property type="entry name" value="Nitroreductase-like"/>
</dbReference>
<dbReference type="Pfam" id="PF00109">
    <property type="entry name" value="ketoacyl-synt"/>
    <property type="match status" value="3"/>
</dbReference>
<proteinExistence type="predicted"/>
<dbReference type="Gene3D" id="2.30.38.10">
    <property type="entry name" value="Luciferase, Domain 3"/>
    <property type="match status" value="1"/>
</dbReference>
<dbReference type="RefSeq" id="WP_142035079.1">
    <property type="nucleotide sequence ID" value="NZ_JBHTGS010000001.1"/>
</dbReference>
<gene>
    <name evidence="12" type="ORF">FB566_0815</name>
</gene>
<evidence type="ECO:0000256" key="4">
    <source>
        <dbReference type="ARBA" id="ARBA00022450"/>
    </source>
</evidence>
<evidence type="ECO:0000256" key="6">
    <source>
        <dbReference type="ARBA" id="ARBA00022553"/>
    </source>
</evidence>
<evidence type="ECO:0000256" key="2">
    <source>
        <dbReference type="ARBA" id="ARBA00004496"/>
    </source>
</evidence>
<evidence type="ECO:0000259" key="11">
    <source>
        <dbReference type="PROSITE" id="PS52004"/>
    </source>
</evidence>
<sequence length="4006" mass="430881">MTDPDNSVADIVIEALGELVPDTRIDPATSLSRLGLGSLALTRLWMGLRQRLGVDVPVTELVKLPDVAALISRVADSGEPAQVEPDPTPSAPEPGAPLKPTDLQQAYQIGKTPELSPDPVGCHIYREFEVPDLDPDRFATAWHRAVGHHEALRLHITADGTQRIRDFDGTTAIETHDRADCDRQAADDWIAAVRDRLSHRRFTPGAWPLWDVVATRLPRGDGLVQLALDGSIIDGHGLSVLLDDLWSWYCDPDFASSRGGPSLSDCLARLTSGGPGEADRRYWIERLADLPPGPSAVATAAGDHRRVAFRSTVEAPQWARIEAAARRWSVSPTSLVLTLFTECLQRQRDREPHTLILTVSDRMRLPESAEDVVGPFTSSLVSPMPMTAGLSLAEAASAVYERLLADLRHSAMSGVRALRETRNGGVDLPVVFTSLIDTGRPARPGDFADSVTYRLSRTSGIALDHQMWVDDGRLHVHWDVAVERFEPGVVEELFAWFLNSLHWVDEADPVRHRLNELQQAYFVPRAVAEPSAWDGCQVYQSFELSEAVDVDRLQTAWHRLLSAYPMLTAIVDADGGIAVREGPPDRVDIPQIELATAEEATRYHAALRDRCAGRSFPLGRGPQWDLRTTRHPGGGTVHLTLDLTILDGRSIHLIARELLRLYREPEAAPLPSLSTPEPPAGDDERDCATEHWRARVAELPSGPILLDHDEPAPRVRRQRRLSGWRRLTSAAMTHRVRPDDVLAALFAAVIARHHAEPFSFPVVRWTEASQPHRPGEYTRLSWLRREPTTESVWRIAADIHRRITEDEGADAVDGLALMRRHVMRHRRATTFQLPVVYTGLLELTNQPLPSGITLGPWLTCTPDVALDCVTVVDGDEALLCWDAIEERFPAGRLDAMFDAYADAVADLCRSRDDGPAPSIEDTPTGFPAHLAFEEQARRRPEAVAVRWRGGEVGFGELNAWSNRIAWRLRDLGVTAGEPVAISVPRGPEMAAAVFGVLKAGGCYVPIDPGLPSGRAEVMMTESGASTVLVGARRDGWTPSAATTVVDIDGCAGREDDPDPVVGTDDPAYVIFTSGSTGKPKGVAVAHRTLGKLFDWCRRTHHFGPNDLGLCVTSLGFDLSVFDILGLLGVGAGLYIADEEQQHDPRLLLDILLSQPVTFWNSAPTTLHQVAPFLADAADKAGTDRLRLVYLSGDYTPLTLPDEVRAVFGNARVVSLGGATEATVWSNWFEIDTIDPSWRSIPYGLPIDHAEYHILDDHMRPCPTGVEGDLYIGGDCLAIGYHRQPELTRAAFLPDPFSSLPGARIYRTGDRAYRYPDGNICFVGRSDHQVKVRGFRVEPGEIEHRLRQHPAVKDAVVTVEGDADRKLVGHLLPTGIDRPTTGRLRAFVAETLPDYMVPNLVRFHDVFPATPNGKLDRDALISTEEPPAEPEAVAVVDDVVAEIAGIFAELLETPEVKPDDDLWDLGATSFTMVRASAAIQQRHGRRIPVSVLLAQPTVAGIAADLGVAPAVPKSIEPDRESAEPPVGVDFFSATERAAFKAARHDLRVAGADESIVHLGAVPADVAERAARASRREFPRQPVELSELAALLAGAAEHVDSQGPPRRYPSAGDTYAVRIYLRVRSGGVTGLDGGLYYYHPLDHALHRVSRRDVIDPGLHFGYNRPLAGQAAFELYLFGRANAITPLYGDDAQRFLALEAGYLGQVLMQAQTDTAIGLCPIGSVNIEAIRTECGLDAGDPFLQAFVAGGIDRAGDEAPTGAAVCGVAGRFPDADNPRRLWRNLSSGVRSLRPVSDARRAQVGGDHPGGFLSDVDTFDPLLFHISPMEAARLDPQVRLLLTVVWECLEDAAHTAAELNGDGRVGVFLGTMWQDHRLVAAQSDAGEEIAAMSSTGSQAANRISHFFGFTGPSIAVDTSCASSLTALHLAVESIRDGECDAAVVAAANLFLHPHHLRELVDSGLLAERLPEGAFDPDVVGWVPGEGVAAILLRRFDSTVDSRVDAVIEATQVGHRGGRGRYGTPDAEQLGDGLRRLLSDAHLAPEYVDYIECAAAGSAVADAAEVEAITSVFGATSPPLGSVKPNIGHLEAAAGLAQLIKVIAQLGHRRFAPTIASSRSHPMIEGVTDRVVTESTDWTDRPDGRPRRALVNAIGATGSHAHVIVREAPRIEAPAAPATAPVHVVLSAATESELADLAGSWHDHLSTLDMPPSPSEVAYTSQLGRTALEHRLAIACGDHGELLTGLATVSRGGTGPSIHHGGIGASSGSSPVDRWLSGESVDWRQAWPQPRPRRIELPTYPFTTTTRRDDRIVDTNRPSEAPDRLASLLTRLYSEVSGIAVERLRPEVPLEHYGLTSLLISRLTARLESEIGRISPTVFYEHPTLGRVAAALATTARIEPGPVIEPDPEPEPAGGEAVAIIGVAGRYPEADDVDQFWRNLAAGRDSVTGRPPPGRLGGTDRRMPGGYLAEVDTFDPLFFGITPHDAALMDPQERLFLQTGWHALEDAGYSRHRLSAVTGNAVGVYAASMYNEYPFHGLDCGHSHREQPPVATGSAIAGIANRVSYFLDCHGPSLTVDTMCSGSLTAIHLAVTGLRGGECSMALAGGVNLSLHPNKYVQLEQRAMLAPGGRCRAFSVDADGFVPGEGVGVVVLKPLSRALADGDRIHAVIEGSAINHGGKTNGYSVPSPAAQARLVAEAMRDAAVGPADIGYIEAHGTGTALGDPVEVSGLDQAFADALPPTAARPLGTVKTNIGHLEAAAGIAGLTKVIMQFRHDTVAPSLHAEDLNPAVDWSATPFRVQRTAAPWPAVPKRAGISSFGAGGSGGHLIVAAPPPPASVVGTATDKGGEELILLSARTSSALLQQCQRLRARLIEHPGVELSDVAYTLQVGREQLRHRLAIVAADVAELCEALERPGEPWPTGVVTADDLHRPMVTPQPSADPRQLARRWMEGERFDFTAWHRPGRRRVVNLPGYPFERMRCWVDSTITRQQTPTKPAPAPLLTRRWQPIETAWQRPPDPASVLCLIRPDQRDLAGAVARELGTPTLILTDGETAEDDRVFSGWLDLTALPGPLASDDENRGWRDRLATLRDALGTGRLTRVMQVTSGLLDMPGTPPRLAGAPLAGFVKNLAAHHDGLQSTVLDIDATDHPIDRLAREVVAEWRAGHPAGEICRRGGDRFAPQLVATEAPPTVERLDPAVCHLVTGGTGRLGLLAAGRLVDRGATRLAILGHRRLPPRSEWDRADLPAPQREIVAAIRGWQRRGCEVLADTGDLADRVTLDRFLDRVRRELGPIGGLIHCAGSRPEQDDASFPGRVESMFAAKVEGLDLLTELTAEDPLRYVVLYSSVSASIPALAVGLPGYAAANSYLDHFASVRQRRGDHRFRSIAWPIWRRTDPQSTAACDRVGMGTLTDEAGLTILDTAIVGPARNLLVWPATAAAPVRDLGVNPTPTPTADDEPVRRIVADCLGIAVDDLDPTAEFADLGVESVMMAELVRRLENRYGRPIDPTSLLDHPTTAKLSRHLADAPPAPSEVERPSPTPSTGDDRVAVIGMACRFPGADDVAEFWRLLNDGDCAVSAVPTSRWDVHRWYDPAGAPGTSVSARGGFVTGIEEFDAGYFDMSDEAAANTDPAVRLALENAAMCLADAGYTEESVRGGQVGVFMGARMSGYRDRVDVTATPGLGGDQNFIAAALSHHFDLRGPNLVVDSACSSALVSVAMARRSLLSGETDLAFAGGVEVLLDERPYLSFTAAKALSPRGRCASFDAEADGFVPGEGCGVVLLKRLSDAIRDGDRIQAIIEAVAVGNDGRTMGLTTPNPQAQAAVIRRALSESGLTADQIGMIEAHGTGTMIGDPIELRALTQVFGEQTAATGYCAIGSVKSNIGHLLSAAGIAGLIKVVLSLGNGRRPATLFCERPNPRFDFASSPFFPNRTTAGWDGLRRAAGVSAFGLGGTNAHLIATGPDPDWGPGRTALPPPGFTRRRLWLERPEPSSDAPQVSEPVVASVLDLRFVSAG</sequence>
<evidence type="ECO:0000259" key="10">
    <source>
        <dbReference type="PROSITE" id="PS50075"/>
    </source>
</evidence>
<dbReference type="Gene3D" id="1.10.1200.10">
    <property type="entry name" value="ACP-like"/>
    <property type="match status" value="4"/>
</dbReference>
<dbReference type="SUPFAM" id="SSF52777">
    <property type="entry name" value="CoA-dependent acyltransferases"/>
    <property type="match status" value="4"/>
</dbReference>